<feature type="region of interest" description="Disordered" evidence="2">
    <location>
        <begin position="1"/>
        <end position="38"/>
    </location>
</feature>
<evidence type="ECO:0008006" key="5">
    <source>
        <dbReference type="Google" id="ProtNLM"/>
    </source>
</evidence>
<evidence type="ECO:0000313" key="3">
    <source>
        <dbReference type="EMBL" id="KAF2841900.1"/>
    </source>
</evidence>
<dbReference type="Proteomes" id="UP000799429">
    <property type="component" value="Unassembled WGS sequence"/>
</dbReference>
<dbReference type="InterPro" id="IPR044053">
    <property type="entry name" value="AsaB-like"/>
</dbReference>
<dbReference type="PANTHER" id="PTHR34598:SF1">
    <property type="entry name" value="PUTATIVE (AFU_ORTHOLOGUE AFUA_3G13140)-RELATED"/>
    <property type="match status" value="1"/>
</dbReference>
<name>A0A9P4SG49_9PEZI</name>
<comment type="similarity">
    <text evidence="1">Belongs to the asaB hydroxylase/desaturase family.</text>
</comment>
<reference evidence="3" key="1">
    <citation type="journal article" date="2020" name="Stud. Mycol.">
        <title>101 Dothideomycetes genomes: a test case for predicting lifestyles and emergence of pathogens.</title>
        <authorList>
            <person name="Haridas S."/>
            <person name="Albert R."/>
            <person name="Binder M."/>
            <person name="Bloem J."/>
            <person name="Labutti K."/>
            <person name="Salamov A."/>
            <person name="Andreopoulos B."/>
            <person name="Baker S."/>
            <person name="Barry K."/>
            <person name="Bills G."/>
            <person name="Bluhm B."/>
            <person name="Cannon C."/>
            <person name="Castanera R."/>
            <person name="Culley D."/>
            <person name="Daum C."/>
            <person name="Ezra D."/>
            <person name="Gonzalez J."/>
            <person name="Henrissat B."/>
            <person name="Kuo A."/>
            <person name="Liang C."/>
            <person name="Lipzen A."/>
            <person name="Lutzoni F."/>
            <person name="Magnuson J."/>
            <person name="Mondo S."/>
            <person name="Nolan M."/>
            <person name="Ohm R."/>
            <person name="Pangilinan J."/>
            <person name="Park H.-J."/>
            <person name="Ramirez L."/>
            <person name="Alfaro M."/>
            <person name="Sun H."/>
            <person name="Tritt A."/>
            <person name="Yoshinaga Y."/>
            <person name="Zwiers L.-H."/>
            <person name="Turgeon B."/>
            <person name="Goodwin S."/>
            <person name="Spatafora J."/>
            <person name="Crous P."/>
            <person name="Grigoriev I."/>
        </authorList>
    </citation>
    <scope>NUCLEOTIDE SEQUENCE</scope>
    <source>
        <strain evidence="3">CBS 101060</strain>
    </source>
</reference>
<accession>A0A9P4SG49</accession>
<evidence type="ECO:0000256" key="2">
    <source>
        <dbReference type="SAM" id="MobiDB-lite"/>
    </source>
</evidence>
<sequence length="305" mass="33926">MATATLHPTPAHQPAQTLSTTSTCASTSSKATSHIPHGPVTATLTFYSPPPDGSSPYNYVETPPPGLPQRNYTSDDQQVLINDIRAHEDAFTLDAHSFAALKNTPSTLHDEDFDDEDKIKQIYFPEIERLLLARLPGAKRVLLFDHTIRRATGGAKRAPVTRVHIDQTPASARERVRLHCPEEAEQLLEDRVRIVNVWRPINGPVESFPLAFADGSSVRDEELVGIEHRYPNRTGETAGVRFSNEQRWWYWSAMEDDEVVLLKCFDGDEDVGPVGRVPHSAFVDPRTGEGARGRESIEVRALVFG</sequence>
<protein>
    <recommendedName>
        <fullName evidence="5">7alpha-cephem-methoxylase P8 chain related protein</fullName>
    </recommendedName>
</protein>
<dbReference type="EMBL" id="MU006090">
    <property type="protein sequence ID" value="KAF2841900.1"/>
    <property type="molecule type" value="Genomic_DNA"/>
</dbReference>
<proteinExistence type="inferred from homology"/>
<evidence type="ECO:0000313" key="4">
    <source>
        <dbReference type="Proteomes" id="UP000799429"/>
    </source>
</evidence>
<dbReference type="PANTHER" id="PTHR34598">
    <property type="entry name" value="BLL6449 PROTEIN"/>
    <property type="match status" value="1"/>
</dbReference>
<dbReference type="NCBIfam" id="NF041278">
    <property type="entry name" value="CmcJ_NvfI_EfuI"/>
    <property type="match status" value="1"/>
</dbReference>
<organism evidence="3 4">
    <name type="scientific">Patellaria atrata CBS 101060</name>
    <dbReference type="NCBI Taxonomy" id="1346257"/>
    <lineage>
        <taxon>Eukaryota</taxon>
        <taxon>Fungi</taxon>
        <taxon>Dikarya</taxon>
        <taxon>Ascomycota</taxon>
        <taxon>Pezizomycotina</taxon>
        <taxon>Dothideomycetes</taxon>
        <taxon>Dothideomycetes incertae sedis</taxon>
        <taxon>Patellariales</taxon>
        <taxon>Patellariaceae</taxon>
        <taxon>Patellaria</taxon>
    </lineage>
</organism>
<comment type="caution">
    <text evidence="3">The sequence shown here is derived from an EMBL/GenBank/DDBJ whole genome shotgun (WGS) entry which is preliminary data.</text>
</comment>
<dbReference type="OrthoDB" id="412788at2759"/>
<feature type="compositionally biased region" description="Low complexity" evidence="2">
    <location>
        <begin position="15"/>
        <end position="33"/>
    </location>
</feature>
<gene>
    <name evidence="3" type="ORF">M501DRAFT_988178</name>
</gene>
<dbReference type="AlphaFoldDB" id="A0A9P4SG49"/>
<keyword evidence="4" id="KW-1185">Reference proteome</keyword>
<dbReference type="GO" id="GO:0016491">
    <property type="term" value="F:oxidoreductase activity"/>
    <property type="evidence" value="ECO:0007669"/>
    <property type="project" value="InterPro"/>
</dbReference>
<evidence type="ECO:0000256" key="1">
    <source>
        <dbReference type="ARBA" id="ARBA00023604"/>
    </source>
</evidence>